<sequence>MKVVETVEKDNAACASYKETAEKLKEKYIITPVGQPAPDPFRDEYAIGLIADSAERHLQESAQPALNSFSVAVVQWDGLRPEFSIGNQSFYIWGDFRDRDHAEGMAKNLQTALSRIAASATPVPGSVPFDIALLEAIQQQVADSDLDPMEKLTKAAWYESVIDLLKELNEEASIALASEGGQLTGAQHIAQERYEQIHKHGWDASNDADYGNGELLRAAAFCLDSQYFTWPNGWSEHFRDKILAKDRVQQLRVAGAFIAAEIDRLQALEGRSQPVPSPLPDAEGRYKVYELDFGDTNLLSEHEQVILDWIRPEMQDMKDGAELTYTITVRRMTREEIDALPEWQ</sequence>
<evidence type="ECO:0000313" key="1">
    <source>
        <dbReference type="EMBL" id="GAA4328400.1"/>
    </source>
</evidence>
<proteinExistence type="predicted"/>
<dbReference type="Proteomes" id="UP001501725">
    <property type="component" value="Unassembled WGS sequence"/>
</dbReference>
<keyword evidence="2" id="KW-1185">Reference proteome</keyword>
<accession>A0ABP8GQ93</accession>
<reference evidence="2" key="1">
    <citation type="journal article" date="2019" name="Int. J. Syst. Evol. Microbiol.">
        <title>The Global Catalogue of Microorganisms (GCM) 10K type strain sequencing project: providing services to taxonomists for standard genome sequencing and annotation.</title>
        <authorList>
            <consortium name="The Broad Institute Genomics Platform"/>
            <consortium name="The Broad Institute Genome Sequencing Center for Infectious Disease"/>
            <person name="Wu L."/>
            <person name="Ma J."/>
        </authorList>
    </citation>
    <scope>NUCLEOTIDE SEQUENCE [LARGE SCALE GENOMIC DNA]</scope>
    <source>
        <strain evidence="2">JCM 17919</strain>
    </source>
</reference>
<protein>
    <submittedName>
        <fullName evidence="1">Uncharacterized protein</fullName>
    </submittedName>
</protein>
<evidence type="ECO:0000313" key="2">
    <source>
        <dbReference type="Proteomes" id="UP001501725"/>
    </source>
</evidence>
<gene>
    <name evidence="1" type="ORF">GCM10023184_18260</name>
</gene>
<comment type="caution">
    <text evidence="1">The sequence shown here is derived from an EMBL/GenBank/DDBJ whole genome shotgun (WGS) entry which is preliminary data.</text>
</comment>
<name>A0ABP8GQ93_9BACT</name>
<dbReference type="EMBL" id="BAABGY010000007">
    <property type="protein sequence ID" value="GAA4328400.1"/>
    <property type="molecule type" value="Genomic_DNA"/>
</dbReference>
<organism evidence="1 2">
    <name type="scientific">Flaviaesturariibacter amylovorans</name>
    <dbReference type="NCBI Taxonomy" id="1084520"/>
    <lineage>
        <taxon>Bacteria</taxon>
        <taxon>Pseudomonadati</taxon>
        <taxon>Bacteroidota</taxon>
        <taxon>Chitinophagia</taxon>
        <taxon>Chitinophagales</taxon>
        <taxon>Chitinophagaceae</taxon>
        <taxon>Flaviaestuariibacter</taxon>
    </lineage>
</organism>